<evidence type="ECO:0000256" key="3">
    <source>
        <dbReference type="ARBA" id="ARBA00022475"/>
    </source>
</evidence>
<organism evidence="8 9">
    <name type="scientific">Priestia megaterium (strain ATCC 14581 / DSM 32 / CCUG 1817 / JCM 2506 / NBRC 15308 / NCIMB 9376 / NCTC 10342 / NRRL B-14308 / VKM B-512 / Ford 19)</name>
    <name type="common">Bacillus megaterium</name>
    <dbReference type="NCBI Taxonomy" id="1348623"/>
    <lineage>
        <taxon>Bacteria</taxon>
        <taxon>Bacillati</taxon>
        <taxon>Bacillota</taxon>
        <taxon>Bacilli</taxon>
        <taxon>Bacillales</taxon>
        <taxon>Bacillaceae</taxon>
        <taxon>Priestia</taxon>
    </lineage>
</organism>
<sequence length="206" mass="23817">MKEREICMIERRKKVQGFIDFVQNLGIVGIFIATAIEAAAIPFPCTLSILLIGSVLQLSIWKILIVSAVNTVIYIAFNYIPFVMGYRFESITKRWFGEKNIKRAQKWFHKYGKWSITISRPISIANYITYLAGLSKIKSRDFVLYSTLGIFPWFVFLLYVGGLGDIEKIQKYLHDVDRLIFVILIIGVIVGAGWWMKKRRESHAQE</sequence>
<dbReference type="Pfam" id="PF09335">
    <property type="entry name" value="VTT_dom"/>
    <property type="match status" value="1"/>
</dbReference>
<dbReference type="AlphaFoldDB" id="A0A0B6AI27"/>
<dbReference type="InterPro" id="IPR032816">
    <property type="entry name" value="VTT_dom"/>
</dbReference>
<protein>
    <recommendedName>
        <fullName evidence="7">VTT domain-containing protein</fullName>
    </recommendedName>
</protein>
<dbReference type="HOGENOM" id="CLU_118451_0_0_9"/>
<reference evidence="8 9" key="1">
    <citation type="journal article" date="2015" name="Genome Announc.">
        <title>Complete genome sequences for 35 biothreat assay-relevant bacillus species.</title>
        <authorList>
            <person name="Johnson S.L."/>
            <person name="Daligault H.E."/>
            <person name="Davenport K.W."/>
            <person name="Jaissle J."/>
            <person name="Frey K.G."/>
            <person name="Ladner J.T."/>
            <person name="Broomall S.M."/>
            <person name="Bishop-Lilly K.A."/>
            <person name="Bruce D.C."/>
            <person name="Gibbons H.S."/>
            <person name="Coyne S.R."/>
            <person name="Lo C.C."/>
            <person name="Meincke L."/>
            <person name="Munk A.C."/>
            <person name="Koroleva G.I."/>
            <person name="Rosenzweig C.N."/>
            <person name="Palacios G.F."/>
            <person name="Redden C.L."/>
            <person name="Minogue T.D."/>
            <person name="Chain P.S."/>
        </authorList>
    </citation>
    <scope>NUCLEOTIDE SEQUENCE [LARGE SCALE GENOMIC DNA]</scope>
    <source>
        <strain evidence="9">ATCC 14581 / DSM 32 / JCM 2506 / NBRC 15308 / NCIMB 9376 / NCTC 10342 / NRRL B-14308 / VKM B-512</strain>
    </source>
</reference>
<evidence type="ECO:0000313" key="8">
    <source>
        <dbReference type="EMBL" id="AJI23191.1"/>
    </source>
</evidence>
<evidence type="ECO:0000256" key="1">
    <source>
        <dbReference type="ARBA" id="ARBA00004651"/>
    </source>
</evidence>
<comment type="subcellular location">
    <subcellularLocation>
        <location evidence="1">Cell membrane</location>
        <topology evidence="1">Multi-pass membrane protein</topology>
    </subcellularLocation>
</comment>
<dbReference type="EMBL" id="CP009920">
    <property type="protein sequence ID" value="AJI23191.1"/>
    <property type="molecule type" value="Genomic_DNA"/>
</dbReference>
<dbReference type="KEGG" id="bmeg:BG04_3262"/>
<keyword evidence="5" id="KW-1133">Transmembrane helix</keyword>
<evidence type="ECO:0000256" key="2">
    <source>
        <dbReference type="ARBA" id="ARBA00010792"/>
    </source>
</evidence>
<accession>A0A0B6AI27</accession>
<dbReference type="PANTHER" id="PTHR42709:SF6">
    <property type="entry name" value="UNDECAPRENYL PHOSPHATE TRANSPORTER A"/>
    <property type="match status" value="1"/>
</dbReference>
<dbReference type="Proteomes" id="UP000031829">
    <property type="component" value="Chromosome"/>
</dbReference>
<gene>
    <name evidence="8" type="ORF">BG04_3262</name>
</gene>
<keyword evidence="4" id="KW-0812">Transmembrane</keyword>
<proteinExistence type="inferred from homology"/>
<evidence type="ECO:0000256" key="4">
    <source>
        <dbReference type="ARBA" id="ARBA00022692"/>
    </source>
</evidence>
<dbReference type="PANTHER" id="PTHR42709">
    <property type="entry name" value="ALKALINE PHOSPHATASE LIKE PROTEIN"/>
    <property type="match status" value="1"/>
</dbReference>
<evidence type="ECO:0000256" key="6">
    <source>
        <dbReference type="ARBA" id="ARBA00023136"/>
    </source>
</evidence>
<dbReference type="GO" id="GO:0005886">
    <property type="term" value="C:plasma membrane"/>
    <property type="evidence" value="ECO:0007669"/>
    <property type="project" value="UniProtKB-SubCell"/>
</dbReference>
<evidence type="ECO:0000259" key="7">
    <source>
        <dbReference type="Pfam" id="PF09335"/>
    </source>
</evidence>
<name>A0A0B6AI27_PRIM2</name>
<feature type="domain" description="VTT" evidence="7">
    <location>
        <begin position="48"/>
        <end position="161"/>
    </location>
</feature>
<evidence type="ECO:0000256" key="5">
    <source>
        <dbReference type="ARBA" id="ARBA00022989"/>
    </source>
</evidence>
<keyword evidence="6" id="KW-0472">Membrane</keyword>
<comment type="similarity">
    <text evidence="2">Belongs to the DedA family.</text>
</comment>
<keyword evidence="3" id="KW-1003">Cell membrane</keyword>
<evidence type="ECO:0000313" key="9">
    <source>
        <dbReference type="Proteomes" id="UP000031829"/>
    </source>
</evidence>
<dbReference type="InterPro" id="IPR051311">
    <property type="entry name" value="DedA_domain"/>
</dbReference>